<comment type="caution">
    <text evidence="1">The sequence shown here is derived from an EMBL/GenBank/DDBJ whole genome shotgun (WGS) entry which is preliminary data.</text>
</comment>
<accession>A0A1B7YD86</accession>
<sequence length="688" mass="78741">MTCDKKSVRRGEMKLGIPKDGKCHPVVGRTYQEQCDHQLNIVTDVLTGGKGCLPELPRDKFPEPAFWDELRGKEAKTSQSISGNKKKQISDEAVPVSQPTLFELMLAVVPVGHEVVAILWSIDTLAVGRLASASKTCSDAVAIYVSRFHLPLGDYQDCDWLPDALDGIDDTRRSTIGIGRNLFVRGRDRSIVPGAIKGIPKAWLSHETRNTLWNIAQENKADADTYEKFFPFLVNHHRLLHAEVRLSVAHREQNVPLAEVTSHHLREISYNVPLCTSVEYLMKNDANEATVRSLSQYGGALKALRLYEVPMMDLRIIEMILMTCPKLEIMGIIKCELLHVGHINDILDLVHWNSKRVAKKPMNLQFYPRAYSNQRNNCIGTHAVSWDPLNVNVLTGIFATVFLAVMKALPMGIDLLSKDQEFRRFFDLVPMKPGQGAVFLHHLFTWIDAATSPPSYVLLPDDVKEDLEDQVVMSLLMGCDQKMKRRQRREHFQKHTCSRCSNTFIRPFFRPEMDTRRLAYWVCRICDLHYALNGETHHRLTEKRDLLDTFLSPPDRDVRRPGRFMYQELQDAVAPLLVNPFARSPALESVARIEAVQNHHSLPQVQDLIAPERDYIVLRVSGEAALLDVVDRMKELHGIYMDHPTLTEQAVPEWARINKKRARNQSWEYVLWKNSVKDTKEHQASRFW</sequence>
<dbReference type="EMBL" id="LTAN01000004">
    <property type="protein sequence ID" value="OBR09992.1"/>
    <property type="molecule type" value="Genomic_DNA"/>
</dbReference>
<dbReference type="AlphaFoldDB" id="A0A1B7YD86"/>
<dbReference type="KEGG" id="chig:CH63R_05684"/>
<dbReference type="Proteomes" id="UP000092177">
    <property type="component" value="Chromosome 4"/>
</dbReference>
<reference evidence="2" key="1">
    <citation type="journal article" date="2017" name="BMC Genomics">
        <title>Gapless genome assembly of Colletotrichum higginsianum reveals chromosome structure and association of transposable elements with secondary metabolite gene clusters.</title>
        <authorList>
            <person name="Dallery J.-F."/>
            <person name="Lapalu N."/>
            <person name="Zampounis A."/>
            <person name="Pigne S."/>
            <person name="Luyten I."/>
            <person name="Amselem J."/>
            <person name="Wittenberg A.H.J."/>
            <person name="Zhou S."/>
            <person name="de Queiroz M.V."/>
            <person name="Robin G.P."/>
            <person name="Auger A."/>
            <person name="Hainaut M."/>
            <person name="Henrissat B."/>
            <person name="Kim K.-T."/>
            <person name="Lee Y.-H."/>
            <person name="Lespinet O."/>
            <person name="Schwartz D.C."/>
            <person name="Thon M.R."/>
            <person name="O'Connell R.J."/>
        </authorList>
    </citation>
    <scope>NUCLEOTIDE SEQUENCE [LARGE SCALE GENOMIC DNA]</scope>
    <source>
        <strain evidence="2">IMI 349063</strain>
    </source>
</reference>
<dbReference type="RefSeq" id="XP_018158509.1">
    <property type="nucleotide sequence ID" value="XM_018300659.1"/>
</dbReference>
<keyword evidence="2" id="KW-1185">Reference proteome</keyword>
<protein>
    <submittedName>
        <fullName evidence="1">Uncharacterized protein</fullName>
    </submittedName>
</protein>
<evidence type="ECO:0000313" key="2">
    <source>
        <dbReference type="Proteomes" id="UP000092177"/>
    </source>
</evidence>
<organism evidence="1 2">
    <name type="scientific">Colletotrichum higginsianum (strain IMI 349063)</name>
    <name type="common">Crucifer anthracnose fungus</name>
    <dbReference type="NCBI Taxonomy" id="759273"/>
    <lineage>
        <taxon>Eukaryota</taxon>
        <taxon>Fungi</taxon>
        <taxon>Dikarya</taxon>
        <taxon>Ascomycota</taxon>
        <taxon>Pezizomycotina</taxon>
        <taxon>Sordariomycetes</taxon>
        <taxon>Hypocreomycetidae</taxon>
        <taxon>Glomerellales</taxon>
        <taxon>Glomerellaceae</taxon>
        <taxon>Colletotrichum</taxon>
        <taxon>Colletotrichum destructivum species complex</taxon>
    </lineage>
</organism>
<dbReference type="OrthoDB" id="5428138at2759"/>
<dbReference type="VEuPathDB" id="FungiDB:CH63R_05684"/>
<gene>
    <name evidence="1" type="ORF">CH63R_05684</name>
</gene>
<dbReference type="GeneID" id="28864766"/>
<proteinExistence type="predicted"/>
<evidence type="ECO:0000313" key="1">
    <source>
        <dbReference type="EMBL" id="OBR09992.1"/>
    </source>
</evidence>
<name>A0A1B7YD86_COLHI</name>